<keyword evidence="2" id="KW-1185">Reference proteome</keyword>
<evidence type="ECO:0000313" key="2">
    <source>
        <dbReference type="Proteomes" id="UP000001194"/>
    </source>
</evidence>
<name>B0DRH0_LACBS</name>
<proteinExistence type="predicted"/>
<evidence type="ECO:0000313" key="1">
    <source>
        <dbReference type="EMBL" id="EDR02870.1"/>
    </source>
</evidence>
<dbReference type="HOGENOM" id="CLU_1156572_0_0_1"/>
<accession>B0DRH0</accession>
<dbReference type="Proteomes" id="UP000001194">
    <property type="component" value="Unassembled WGS sequence"/>
</dbReference>
<organism evidence="2">
    <name type="scientific">Laccaria bicolor (strain S238N-H82 / ATCC MYA-4686)</name>
    <name type="common">Bicoloured deceiver</name>
    <name type="synonym">Laccaria laccata var. bicolor</name>
    <dbReference type="NCBI Taxonomy" id="486041"/>
    <lineage>
        <taxon>Eukaryota</taxon>
        <taxon>Fungi</taxon>
        <taxon>Dikarya</taxon>
        <taxon>Basidiomycota</taxon>
        <taxon>Agaricomycotina</taxon>
        <taxon>Agaricomycetes</taxon>
        <taxon>Agaricomycetidae</taxon>
        <taxon>Agaricales</taxon>
        <taxon>Agaricineae</taxon>
        <taxon>Hydnangiaceae</taxon>
        <taxon>Laccaria</taxon>
    </lineage>
</organism>
<dbReference type="EMBL" id="DS547128">
    <property type="protein sequence ID" value="EDR02870.1"/>
    <property type="molecule type" value="Genomic_DNA"/>
</dbReference>
<protein>
    <submittedName>
        <fullName evidence="1">Predicted protein</fullName>
    </submittedName>
</protein>
<dbReference type="GeneID" id="6082130"/>
<dbReference type="KEGG" id="lbc:LACBIDRAFT_332069"/>
<reference evidence="1 2" key="1">
    <citation type="journal article" date="2008" name="Nature">
        <title>The genome of Laccaria bicolor provides insights into mycorrhizal symbiosis.</title>
        <authorList>
            <person name="Martin F."/>
            <person name="Aerts A."/>
            <person name="Ahren D."/>
            <person name="Brun A."/>
            <person name="Danchin E.G.J."/>
            <person name="Duchaussoy F."/>
            <person name="Gibon J."/>
            <person name="Kohler A."/>
            <person name="Lindquist E."/>
            <person name="Pereda V."/>
            <person name="Salamov A."/>
            <person name="Shapiro H.J."/>
            <person name="Wuyts J."/>
            <person name="Blaudez D."/>
            <person name="Buee M."/>
            <person name="Brokstein P."/>
            <person name="Canbaeck B."/>
            <person name="Cohen D."/>
            <person name="Courty P.E."/>
            <person name="Coutinho P.M."/>
            <person name="Delaruelle C."/>
            <person name="Detter J.C."/>
            <person name="Deveau A."/>
            <person name="DiFazio S."/>
            <person name="Duplessis S."/>
            <person name="Fraissinet-Tachet L."/>
            <person name="Lucic E."/>
            <person name="Frey-Klett P."/>
            <person name="Fourrey C."/>
            <person name="Feussner I."/>
            <person name="Gay G."/>
            <person name="Grimwood J."/>
            <person name="Hoegger P.J."/>
            <person name="Jain P."/>
            <person name="Kilaru S."/>
            <person name="Labbe J."/>
            <person name="Lin Y.C."/>
            <person name="Legue V."/>
            <person name="Le Tacon F."/>
            <person name="Marmeisse R."/>
            <person name="Melayah D."/>
            <person name="Montanini B."/>
            <person name="Muratet M."/>
            <person name="Nehls U."/>
            <person name="Niculita-Hirzel H."/>
            <person name="Oudot-Le Secq M.P."/>
            <person name="Peter M."/>
            <person name="Quesneville H."/>
            <person name="Rajashekar B."/>
            <person name="Reich M."/>
            <person name="Rouhier N."/>
            <person name="Schmutz J."/>
            <person name="Yin T."/>
            <person name="Chalot M."/>
            <person name="Henrissat B."/>
            <person name="Kuees U."/>
            <person name="Lucas S."/>
            <person name="Van de Peer Y."/>
            <person name="Podila G.K."/>
            <person name="Polle A."/>
            <person name="Pukkila P.J."/>
            <person name="Richardson P.M."/>
            <person name="Rouze P."/>
            <person name="Sanders I.R."/>
            <person name="Stajich J.E."/>
            <person name="Tunlid A."/>
            <person name="Tuskan G."/>
            <person name="Grigoriev I.V."/>
        </authorList>
    </citation>
    <scope>NUCLEOTIDE SEQUENCE [LARGE SCALE GENOMIC DNA]</scope>
    <source>
        <strain evidence="2">S238N-H82 / ATCC MYA-4686</strain>
    </source>
</reference>
<dbReference type="RefSeq" id="XP_001886580.1">
    <property type="nucleotide sequence ID" value="XM_001886545.1"/>
</dbReference>
<sequence length="240" mass="27278">MFENTVRTGHLRTENARISCTLNIRGSKRLSNGGRMHTAHIKTENERLSLILGVRRTVNAKRALHSSQRRRILELYLRAARVGFQTPPRPPKEAQVDYKLTGSNDMASAKIRACGMTNKFNHANPAHPTSRRRTFRCWRRLPANVLIFTVLNFNNMEREEGPRKVFLRTKCKPPNIWSKVDVATTGPPLRQPQASFATMLNGYTAGLENRVAVYSHVPRKLYVGGAIVYVLDYGFKSYSP</sequence>
<gene>
    <name evidence="1" type="ORF">LACBIDRAFT_332069</name>
</gene>
<dbReference type="InParanoid" id="B0DRH0"/>
<dbReference type="AlphaFoldDB" id="B0DRH0"/>